<dbReference type="OrthoDB" id="5525908at2"/>
<evidence type="ECO:0000313" key="2">
    <source>
        <dbReference type="EMBL" id="RKH58432.1"/>
    </source>
</evidence>
<feature type="region of interest" description="Disordered" evidence="1">
    <location>
        <begin position="153"/>
        <end position="184"/>
    </location>
</feature>
<dbReference type="AlphaFoldDB" id="A0A3A8Q0T3"/>
<evidence type="ECO:0000313" key="3">
    <source>
        <dbReference type="Proteomes" id="UP000282656"/>
    </source>
</evidence>
<keyword evidence="3" id="KW-1185">Reference proteome</keyword>
<comment type="caution">
    <text evidence="2">The sequence shown here is derived from an EMBL/GenBank/DDBJ whole genome shotgun (WGS) entry which is preliminary data.</text>
</comment>
<feature type="region of interest" description="Disordered" evidence="1">
    <location>
        <begin position="303"/>
        <end position="359"/>
    </location>
</feature>
<feature type="compositionally biased region" description="Acidic residues" evidence="1">
    <location>
        <begin position="306"/>
        <end position="346"/>
    </location>
</feature>
<gene>
    <name evidence="2" type="ORF">D7X96_36895</name>
</gene>
<reference evidence="3" key="1">
    <citation type="submission" date="2018-09" db="EMBL/GenBank/DDBJ databases">
        <authorList>
            <person name="Livingstone P.G."/>
            <person name="Whitworth D.E."/>
        </authorList>
    </citation>
    <scope>NUCLEOTIDE SEQUENCE [LARGE SCALE GENOMIC DNA]</scope>
    <source>
        <strain evidence="3">AB047A</strain>
    </source>
</reference>
<dbReference type="EMBL" id="RAWM01000192">
    <property type="protein sequence ID" value="RKH58432.1"/>
    <property type="molecule type" value="Genomic_DNA"/>
</dbReference>
<accession>A0A3A8Q0T3</accession>
<organism evidence="2 3">
    <name type="scientific">Corallococcus interemptor</name>
    <dbReference type="NCBI Taxonomy" id="2316720"/>
    <lineage>
        <taxon>Bacteria</taxon>
        <taxon>Pseudomonadati</taxon>
        <taxon>Myxococcota</taxon>
        <taxon>Myxococcia</taxon>
        <taxon>Myxococcales</taxon>
        <taxon>Cystobacterineae</taxon>
        <taxon>Myxococcaceae</taxon>
        <taxon>Corallococcus</taxon>
    </lineage>
</organism>
<dbReference type="RefSeq" id="WP_121771839.1">
    <property type="nucleotide sequence ID" value="NZ_RAWM01000192.1"/>
</dbReference>
<proteinExistence type="predicted"/>
<name>A0A3A8Q0T3_9BACT</name>
<protein>
    <submittedName>
        <fullName evidence="2">Uncharacterized protein</fullName>
    </submittedName>
</protein>
<sequence length="359" mass="39258">MTRNDWRRRTLGLLLVGSAAAWGPGCKREQPQASVPPDAGVVAVDAAPVAKVAKPLKFSTVRLVKENGSHVEVTYTLTNPGTAQARGDACLALLDEKGFTVHEAQMGSITVKGGTEDVFKDRVYVREPDWEQTRTVLLYTARDYQCDKDRFQESSEPLRLLRTGSPAPADVPPPQRPRKPAPGEMELSGVTLSHDSTLGLYRLQYTVKNVSARRINGQACLQGYGEDAHPSEEKAALLSDDLDAFSIAAGATVTVTDLVDIFDRERWDEIVSLDLFLDARGCESKPESAPVRLRFDRPANLHDADATDEAYDSDDETAEVNEGDATDPAEDETGMDSSDAYDPDEEFPQKPSSDEETVD</sequence>
<evidence type="ECO:0000256" key="1">
    <source>
        <dbReference type="SAM" id="MobiDB-lite"/>
    </source>
</evidence>
<dbReference type="Proteomes" id="UP000282656">
    <property type="component" value="Unassembled WGS sequence"/>
</dbReference>